<accession>A0A3P7ISA5</accession>
<protein>
    <submittedName>
        <fullName evidence="1">Uncharacterized protein</fullName>
    </submittedName>
</protein>
<dbReference type="EMBL" id="UYYB01017323">
    <property type="protein sequence ID" value="VDM70733.1"/>
    <property type="molecule type" value="Genomic_DNA"/>
</dbReference>
<evidence type="ECO:0000313" key="1">
    <source>
        <dbReference type="EMBL" id="VDM70733.1"/>
    </source>
</evidence>
<proteinExistence type="predicted"/>
<dbReference type="OrthoDB" id="10257415at2759"/>
<name>A0A3P7ISA5_STRVU</name>
<reference evidence="1 2" key="1">
    <citation type="submission" date="2018-11" db="EMBL/GenBank/DDBJ databases">
        <authorList>
            <consortium name="Pathogen Informatics"/>
        </authorList>
    </citation>
    <scope>NUCLEOTIDE SEQUENCE [LARGE SCALE GENOMIC DNA]</scope>
</reference>
<evidence type="ECO:0000313" key="2">
    <source>
        <dbReference type="Proteomes" id="UP000270094"/>
    </source>
</evidence>
<dbReference type="AlphaFoldDB" id="A0A3P7ISA5"/>
<dbReference type="Proteomes" id="UP000270094">
    <property type="component" value="Unassembled WGS sequence"/>
</dbReference>
<keyword evidence="2" id="KW-1185">Reference proteome</keyword>
<gene>
    <name evidence="1" type="ORF">SVUK_LOCUS5731</name>
</gene>
<organism evidence="1 2">
    <name type="scientific">Strongylus vulgaris</name>
    <name type="common">Blood worm</name>
    <dbReference type="NCBI Taxonomy" id="40348"/>
    <lineage>
        <taxon>Eukaryota</taxon>
        <taxon>Metazoa</taxon>
        <taxon>Ecdysozoa</taxon>
        <taxon>Nematoda</taxon>
        <taxon>Chromadorea</taxon>
        <taxon>Rhabditida</taxon>
        <taxon>Rhabditina</taxon>
        <taxon>Rhabditomorpha</taxon>
        <taxon>Strongyloidea</taxon>
        <taxon>Strongylidae</taxon>
        <taxon>Strongylus</taxon>
    </lineage>
</organism>
<sequence>MAESSQYISAQSQQTLSMPSFLDSVILKTGKGMEEYRDELQEREERLAKRAVEESLLRNRSNGIEGSASPSPDYELSDATISKLSAILAPQWKLLAEAMGLSNKKLEELKGKTLLRKAFVVCYCLRNDFFFVGDSEKFAEIITWLSIF</sequence>